<organism evidence="2 3">
    <name type="scientific">Glossina austeni</name>
    <name type="common">Savannah tsetse fly</name>
    <dbReference type="NCBI Taxonomy" id="7395"/>
    <lineage>
        <taxon>Eukaryota</taxon>
        <taxon>Metazoa</taxon>
        <taxon>Ecdysozoa</taxon>
        <taxon>Arthropoda</taxon>
        <taxon>Hexapoda</taxon>
        <taxon>Insecta</taxon>
        <taxon>Pterygota</taxon>
        <taxon>Neoptera</taxon>
        <taxon>Endopterygota</taxon>
        <taxon>Diptera</taxon>
        <taxon>Brachycera</taxon>
        <taxon>Muscomorpha</taxon>
        <taxon>Hippoboscoidea</taxon>
        <taxon>Glossinidae</taxon>
        <taxon>Glossina</taxon>
    </lineage>
</organism>
<keyword evidence="1" id="KW-0812">Transmembrane</keyword>
<feature type="transmembrane region" description="Helical" evidence="1">
    <location>
        <begin position="101"/>
        <end position="121"/>
    </location>
</feature>
<reference evidence="2" key="1">
    <citation type="submission" date="2020-05" db="UniProtKB">
        <authorList>
            <consortium name="EnsemblMetazoa"/>
        </authorList>
    </citation>
    <scope>IDENTIFICATION</scope>
    <source>
        <strain evidence="2">TTRI</strain>
    </source>
</reference>
<feature type="transmembrane region" description="Helical" evidence="1">
    <location>
        <begin position="12"/>
        <end position="29"/>
    </location>
</feature>
<sequence>MRSNTSTENLLGIFITIAATFVLCGRNYFITKDYKTRINDITVSAGSLMGIMSTTSAFAKLIFILLMAIGVTFTMMLYQKQISYLFSIYDNYGILDANTGVPYELIAFTIITSLSWLLILLRRKTLILLKDTRRFWTCRLYPRDN</sequence>
<name>A0A1A9UCY4_GLOAU</name>
<keyword evidence="1" id="KW-1133">Transmembrane helix</keyword>
<dbReference type="VEuPathDB" id="VectorBase:GAUT000312"/>
<keyword evidence="3" id="KW-1185">Reference proteome</keyword>
<evidence type="ECO:0000256" key="1">
    <source>
        <dbReference type="SAM" id="Phobius"/>
    </source>
</evidence>
<dbReference type="AlphaFoldDB" id="A0A1A9UCY4"/>
<protein>
    <submittedName>
        <fullName evidence="2">Uncharacterized protein</fullName>
    </submittedName>
</protein>
<dbReference type="Proteomes" id="UP000078200">
    <property type="component" value="Unassembled WGS sequence"/>
</dbReference>
<keyword evidence="1" id="KW-0472">Membrane</keyword>
<accession>A0A1A9UCY4</accession>
<evidence type="ECO:0000313" key="3">
    <source>
        <dbReference type="Proteomes" id="UP000078200"/>
    </source>
</evidence>
<feature type="transmembrane region" description="Helical" evidence="1">
    <location>
        <begin position="57"/>
        <end position="78"/>
    </location>
</feature>
<dbReference type="EnsemblMetazoa" id="GAUT000312-RA">
    <property type="protein sequence ID" value="GAUT000312-PA"/>
    <property type="gene ID" value="GAUT000312"/>
</dbReference>
<evidence type="ECO:0000313" key="2">
    <source>
        <dbReference type="EnsemblMetazoa" id="GAUT000312-PA"/>
    </source>
</evidence>
<proteinExistence type="predicted"/>